<dbReference type="InterPro" id="IPR003764">
    <property type="entry name" value="GlcNAc_6-P_deAcase"/>
</dbReference>
<dbReference type="PIRSF" id="PIRSF038994">
    <property type="entry name" value="NagA"/>
    <property type="match status" value="1"/>
</dbReference>
<dbReference type="GO" id="GO:0008448">
    <property type="term" value="F:N-acetylglucosamine-6-phosphate deacetylase activity"/>
    <property type="evidence" value="ECO:0007669"/>
    <property type="project" value="UniProtKB-EC"/>
</dbReference>
<gene>
    <name evidence="9" type="primary">nagA</name>
    <name evidence="9" type="ORF">IAB77_09270</name>
</gene>
<dbReference type="Gene3D" id="2.30.40.10">
    <property type="entry name" value="Urease, subunit C, domain 1"/>
    <property type="match status" value="1"/>
</dbReference>
<reference evidence="9" key="2">
    <citation type="journal article" date="2021" name="PeerJ">
        <title>Extensive microbial diversity within the chicken gut microbiome revealed by metagenomics and culture.</title>
        <authorList>
            <person name="Gilroy R."/>
            <person name="Ravi A."/>
            <person name="Getino M."/>
            <person name="Pursley I."/>
            <person name="Horton D.L."/>
            <person name="Alikhan N.F."/>
            <person name="Baker D."/>
            <person name="Gharbi K."/>
            <person name="Hall N."/>
            <person name="Watson M."/>
            <person name="Adriaenssens E.M."/>
            <person name="Foster-Nyarko E."/>
            <person name="Jarju S."/>
            <person name="Secka A."/>
            <person name="Antonio M."/>
            <person name="Oren A."/>
            <person name="Chaudhuri R.R."/>
            <person name="La Ragione R."/>
            <person name="Hildebrand F."/>
            <person name="Pallen M.J."/>
        </authorList>
    </citation>
    <scope>NUCLEOTIDE SEQUENCE</scope>
    <source>
        <strain evidence="9">ChiBcolR7-354</strain>
    </source>
</reference>
<reference evidence="9" key="1">
    <citation type="submission" date="2020-10" db="EMBL/GenBank/DDBJ databases">
        <authorList>
            <person name="Gilroy R."/>
        </authorList>
    </citation>
    <scope>NUCLEOTIDE SEQUENCE</scope>
    <source>
        <strain evidence="9">ChiBcolR7-354</strain>
    </source>
</reference>
<dbReference type="InterPro" id="IPR032466">
    <property type="entry name" value="Metal_Hydrolase"/>
</dbReference>
<evidence type="ECO:0000313" key="10">
    <source>
        <dbReference type="Proteomes" id="UP000824262"/>
    </source>
</evidence>
<accession>A0A9D0ZF46</accession>
<dbReference type="Proteomes" id="UP000824262">
    <property type="component" value="Unassembled WGS sequence"/>
</dbReference>
<dbReference type="InterPro" id="IPR011059">
    <property type="entry name" value="Metal-dep_hydrolase_composite"/>
</dbReference>
<dbReference type="PANTHER" id="PTHR11113">
    <property type="entry name" value="N-ACETYLGLUCOSAMINE-6-PHOSPHATE DEACETYLASE"/>
    <property type="match status" value="1"/>
</dbReference>
<evidence type="ECO:0000256" key="2">
    <source>
        <dbReference type="ARBA" id="ARBA00022723"/>
    </source>
</evidence>
<protein>
    <submittedName>
        <fullName evidence="9">N-acetylglucosamine-6-phosphate deacetylase</fullName>
        <ecNumber evidence="9">3.5.1.25</ecNumber>
    </submittedName>
</protein>
<evidence type="ECO:0000256" key="5">
    <source>
        <dbReference type="PIRNR" id="PIRNR038994"/>
    </source>
</evidence>
<dbReference type="PANTHER" id="PTHR11113:SF14">
    <property type="entry name" value="N-ACETYLGLUCOSAMINE-6-PHOSPHATE DEACETYLASE"/>
    <property type="match status" value="1"/>
</dbReference>
<evidence type="ECO:0000256" key="6">
    <source>
        <dbReference type="PIRSR" id="PIRSR038994-1"/>
    </source>
</evidence>
<comment type="caution">
    <text evidence="9">The sequence shown here is derived from an EMBL/GenBank/DDBJ whole genome shotgun (WGS) entry which is preliminary data.</text>
</comment>
<organism evidence="9 10">
    <name type="scientific">Candidatus Scatomorpha intestinavium</name>
    <dbReference type="NCBI Taxonomy" id="2840922"/>
    <lineage>
        <taxon>Bacteria</taxon>
        <taxon>Bacillati</taxon>
        <taxon>Bacillota</taxon>
        <taxon>Clostridia</taxon>
        <taxon>Eubacteriales</taxon>
        <taxon>Candidatus Scatomorpha</taxon>
    </lineage>
</organism>
<evidence type="ECO:0000256" key="3">
    <source>
        <dbReference type="ARBA" id="ARBA00022801"/>
    </source>
</evidence>
<keyword evidence="2 7" id="KW-0479">Metal-binding</keyword>
<comment type="similarity">
    <text evidence="1 5">Belongs to the metallo-dependent hydrolases superfamily. NagA family.</text>
</comment>
<proteinExistence type="inferred from homology"/>
<keyword evidence="4 5" id="KW-0119">Carbohydrate metabolism</keyword>
<evidence type="ECO:0000256" key="1">
    <source>
        <dbReference type="ARBA" id="ARBA00010716"/>
    </source>
</evidence>
<dbReference type="AlphaFoldDB" id="A0A9D0ZF46"/>
<evidence type="ECO:0000256" key="7">
    <source>
        <dbReference type="PIRSR" id="PIRSR038994-3"/>
    </source>
</evidence>
<evidence type="ECO:0000259" key="8">
    <source>
        <dbReference type="Pfam" id="PF01979"/>
    </source>
</evidence>
<comment type="cofactor">
    <cofactor evidence="7">
        <name>a divalent metal cation</name>
        <dbReference type="ChEBI" id="CHEBI:60240"/>
    </cofactor>
    <text evidence="7">Binds 1 divalent metal cation per subunit.</text>
</comment>
<dbReference type="GO" id="GO:0046872">
    <property type="term" value="F:metal ion binding"/>
    <property type="evidence" value="ECO:0007669"/>
    <property type="project" value="UniProtKB-KW"/>
</dbReference>
<evidence type="ECO:0000256" key="4">
    <source>
        <dbReference type="ARBA" id="ARBA00023277"/>
    </source>
</evidence>
<feature type="binding site" evidence="7">
    <location>
        <position position="194"/>
    </location>
    <ligand>
        <name>Zn(2+)</name>
        <dbReference type="ChEBI" id="CHEBI:29105"/>
    </ligand>
</feature>
<dbReference type="EMBL" id="DVGA01000102">
    <property type="protein sequence ID" value="HIQ79428.1"/>
    <property type="molecule type" value="Genomic_DNA"/>
</dbReference>
<evidence type="ECO:0000313" key="9">
    <source>
        <dbReference type="EMBL" id="HIQ79428.1"/>
    </source>
</evidence>
<feature type="binding site" evidence="7">
    <location>
        <position position="215"/>
    </location>
    <ligand>
        <name>Zn(2+)</name>
        <dbReference type="ChEBI" id="CHEBI:29105"/>
    </ligand>
</feature>
<dbReference type="EC" id="3.5.1.25" evidence="9"/>
<dbReference type="SUPFAM" id="SSF51556">
    <property type="entry name" value="Metallo-dependent hydrolases"/>
    <property type="match status" value="1"/>
</dbReference>
<dbReference type="NCBIfam" id="TIGR00221">
    <property type="entry name" value="nagA"/>
    <property type="match status" value="1"/>
</dbReference>
<dbReference type="Pfam" id="PF01979">
    <property type="entry name" value="Amidohydro_1"/>
    <property type="match status" value="1"/>
</dbReference>
<dbReference type="Gene3D" id="3.20.20.140">
    <property type="entry name" value="Metal-dependent hydrolases"/>
    <property type="match status" value="1"/>
</dbReference>
<name>A0A9D0ZF46_9FIRM</name>
<feature type="active site" description="Proton donor/acceptor" evidence="6">
    <location>
        <position position="272"/>
    </location>
</feature>
<dbReference type="GO" id="GO:0006046">
    <property type="term" value="P:N-acetylglucosamine catabolic process"/>
    <property type="evidence" value="ECO:0007669"/>
    <property type="project" value="TreeGrafter"/>
</dbReference>
<feature type="domain" description="Amidohydrolase-related" evidence="8">
    <location>
        <begin position="50"/>
        <end position="377"/>
    </location>
</feature>
<dbReference type="SUPFAM" id="SSF51338">
    <property type="entry name" value="Composite domain of metallo-dependent hydrolases"/>
    <property type="match status" value="1"/>
</dbReference>
<dbReference type="CDD" id="cd00854">
    <property type="entry name" value="NagA"/>
    <property type="match status" value="1"/>
</dbReference>
<keyword evidence="3 5" id="KW-0378">Hydrolase</keyword>
<dbReference type="InterPro" id="IPR006680">
    <property type="entry name" value="Amidohydro-rel"/>
</dbReference>
<feature type="binding site" evidence="7">
    <location>
        <position position="129"/>
    </location>
    <ligand>
        <name>Zn(2+)</name>
        <dbReference type="ChEBI" id="CHEBI:29105"/>
    </ligand>
</feature>
<sequence length="385" mass="40951">MKRTIFTGGAVFTGGELRSTEVLAADGRIAAIGAGLDRAGCEVVQLGGNILSPGFIDVHTHGGAGVDINAASYEELCALSCFFAGQGVTGFLASILTDTEEATERAIGNVCRLMEEPAPGAKCLGIHLEGPFLCLKYKGAMPPELLREGDASLFRRYQRKAGGRVRYMTVAPEVPGVLDMLAELRGECVMAIGHSDADYETAREAIRRGVCSCTHTFNVMSLFHQHRPAVMGAVLESDVYCEAICDGRHLHPGTVRMLLKCKGWDKVVAITDSMQAAGLPDGEYMLGVNPVTVTDGDAKITGTDIRAGSTLTLAQAVKKIAAFTGEGIERILPLLTANPAKLIGEYHRRGDIAVGKDADFTVLSPELDVLETYSAGERVYSAAKE</sequence>